<keyword evidence="3" id="KW-0547">Nucleotide-binding</keyword>
<dbReference type="Proteomes" id="UP000092626">
    <property type="component" value="Unassembled WGS sequence"/>
</dbReference>
<proteinExistence type="inferred from homology"/>
<comment type="caution">
    <text evidence="10">The sequence shown here is derived from an EMBL/GenBank/DDBJ whole genome shotgun (WGS) entry which is preliminary data.</text>
</comment>
<dbReference type="PIRSF" id="PIRSF000538">
    <property type="entry name" value="GlpK"/>
    <property type="match status" value="1"/>
</dbReference>
<feature type="domain" description="Carbohydrate kinase FGGY C-terminal" evidence="9">
    <location>
        <begin position="258"/>
        <end position="442"/>
    </location>
</feature>
<dbReference type="GO" id="GO:0005524">
    <property type="term" value="F:ATP binding"/>
    <property type="evidence" value="ECO:0007669"/>
    <property type="project" value="UniProtKB-KW"/>
</dbReference>
<dbReference type="GO" id="GO:0042355">
    <property type="term" value="P:L-fucose catabolic process"/>
    <property type="evidence" value="ECO:0007669"/>
    <property type="project" value="UniProtKB-UniRule"/>
</dbReference>
<evidence type="ECO:0000313" key="11">
    <source>
        <dbReference type="Proteomes" id="UP000092626"/>
    </source>
</evidence>
<dbReference type="InterPro" id="IPR043129">
    <property type="entry name" value="ATPase_NBD"/>
</dbReference>
<organism evidence="10 11">
    <name type="scientific">Gallibacterium genomosp. 3</name>
    <dbReference type="NCBI Taxonomy" id="505345"/>
    <lineage>
        <taxon>Bacteria</taxon>
        <taxon>Pseudomonadati</taxon>
        <taxon>Pseudomonadota</taxon>
        <taxon>Gammaproteobacteria</taxon>
        <taxon>Pasteurellales</taxon>
        <taxon>Pasteurellaceae</taxon>
        <taxon>Gallibacterium</taxon>
    </lineage>
</organism>
<name>A0A1A7PPN8_9PAST</name>
<evidence type="ECO:0000313" key="10">
    <source>
        <dbReference type="EMBL" id="OBX04528.1"/>
    </source>
</evidence>
<evidence type="ECO:0000256" key="4">
    <source>
        <dbReference type="ARBA" id="ARBA00022777"/>
    </source>
</evidence>
<keyword evidence="2" id="KW-0808">Transferase</keyword>
<dbReference type="InterPro" id="IPR050406">
    <property type="entry name" value="FGGY_Carb_Kinase"/>
</dbReference>
<sequence length="473" mass="52136">MAIALILDCGATNVRAIAMNEQGKIIASSHQPNQTDSDKQHSDYKIWDFEQITQKLLRCAREVSERLSEQYISVDAIGVTTFGVDGAPFIQGTQCYPIISWKCPRTLPVMKSLAEEIDVNALYQRNGIGQYSFNTLYKLRWLQQYEAELYQKIEHFLFISSMLTYRLTGVMTTDRTMAGTSMMTNLQTADWDSAVLDFLQLSREQLPPLVSAGEQIGTLLPAMANQIGISAGIPVISCGHDTQFAILGSGAGLNQPVLSSGTWEILMARTEQAIVQPEYLNQGLTTEWDAKTGIFNPAIQWVGSGILEWVGKLLFSDCYGKDNYYATMIAEAQAVESASTHVRLQGNFEFSDESLGLGQFTGLSMHTKRGEIYIATLKYLADKLKVNLNLLQQVGHFQAESLICVGGGAKNGLWNQIRANAIGLPIEVVQVAESTALGAAMTVFKGINVYTDLATAQQRMKSTRERVIPQISV</sequence>
<dbReference type="Pfam" id="PF02782">
    <property type="entry name" value="FGGY_C"/>
    <property type="match status" value="1"/>
</dbReference>
<dbReference type="AlphaFoldDB" id="A0A1A7PPN8"/>
<dbReference type="PANTHER" id="PTHR43095:SF5">
    <property type="entry name" value="XYLULOSE KINASE"/>
    <property type="match status" value="1"/>
</dbReference>
<dbReference type="STRING" id="505345.QV06_06405"/>
<evidence type="ECO:0000256" key="1">
    <source>
        <dbReference type="ARBA" id="ARBA00009156"/>
    </source>
</evidence>
<dbReference type="InterPro" id="IPR013450">
    <property type="entry name" value="Fuculokinase"/>
</dbReference>
<dbReference type="GO" id="GO:0008737">
    <property type="term" value="F:L-fuculokinase activity"/>
    <property type="evidence" value="ECO:0007669"/>
    <property type="project" value="UniProtKB-UniRule"/>
</dbReference>
<evidence type="ECO:0000259" key="9">
    <source>
        <dbReference type="Pfam" id="PF02782"/>
    </source>
</evidence>
<dbReference type="PATRIC" id="fig|505345.6.peg.1307"/>
<protein>
    <recommendedName>
        <fullName evidence="7">L-fuculokinase</fullName>
        <ecNumber evidence="7">2.7.1.51</ecNumber>
    </recommendedName>
</protein>
<evidence type="ECO:0000256" key="5">
    <source>
        <dbReference type="ARBA" id="ARBA00022840"/>
    </source>
</evidence>
<dbReference type="RefSeq" id="WP_065237414.1">
    <property type="nucleotide sequence ID" value="NZ_JTJR01000025.1"/>
</dbReference>
<keyword evidence="5" id="KW-0067">ATP-binding</keyword>
<dbReference type="EMBL" id="JTJR01000025">
    <property type="protein sequence ID" value="OBX04528.1"/>
    <property type="molecule type" value="Genomic_DNA"/>
</dbReference>
<keyword evidence="4 10" id="KW-0418">Kinase</keyword>
<dbReference type="Pfam" id="PF00370">
    <property type="entry name" value="FGGY_N"/>
    <property type="match status" value="1"/>
</dbReference>
<gene>
    <name evidence="10" type="ORF">QV06_06405</name>
</gene>
<dbReference type="InterPro" id="IPR018484">
    <property type="entry name" value="FGGY_N"/>
</dbReference>
<evidence type="ECO:0000259" key="8">
    <source>
        <dbReference type="Pfam" id="PF00370"/>
    </source>
</evidence>
<feature type="domain" description="Carbohydrate kinase FGGY N-terminal" evidence="8">
    <location>
        <begin position="4"/>
        <end position="248"/>
    </location>
</feature>
<dbReference type="NCBIfam" id="TIGR02628">
    <property type="entry name" value="fuculo_kin_coli"/>
    <property type="match status" value="1"/>
</dbReference>
<dbReference type="Gene3D" id="3.30.420.40">
    <property type="match status" value="2"/>
</dbReference>
<dbReference type="PANTHER" id="PTHR43095">
    <property type="entry name" value="SUGAR KINASE"/>
    <property type="match status" value="1"/>
</dbReference>
<dbReference type="InterPro" id="IPR018485">
    <property type="entry name" value="FGGY_C"/>
</dbReference>
<evidence type="ECO:0000256" key="6">
    <source>
        <dbReference type="ARBA" id="ARBA00023277"/>
    </source>
</evidence>
<keyword evidence="6" id="KW-0119">Carbohydrate metabolism</keyword>
<reference evidence="10 11" key="1">
    <citation type="submission" date="2014-11" db="EMBL/GenBank/DDBJ databases">
        <title>Pan-genome of Gallibacterium spp.</title>
        <authorList>
            <person name="Kudirkiene E."/>
            <person name="Bojesen A.M."/>
        </authorList>
    </citation>
    <scope>NUCLEOTIDE SEQUENCE [LARGE SCALE GENOMIC DNA]</scope>
    <source>
        <strain evidence="10 11">59/S3/89</strain>
    </source>
</reference>
<accession>A0A1A7PPN8</accession>
<evidence type="ECO:0000256" key="2">
    <source>
        <dbReference type="ARBA" id="ARBA00022679"/>
    </source>
</evidence>
<dbReference type="EC" id="2.7.1.51" evidence="7"/>
<dbReference type="CDD" id="cd07773">
    <property type="entry name" value="ASKHA_NBD_FGGY_FK"/>
    <property type="match status" value="1"/>
</dbReference>
<comment type="similarity">
    <text evidence="1">Belongs to the FGGY kinase family.</text>
</comment>
<evidence type="ECO:0000256" key="7">
    <source>
        <dbReference type="NCBIfam" id="TIGR02628"/>
    </source>
</evidence>
<dbReference type="SUPFAM" id="SSF53067">
    <property type="entry name" value="Actin-like ATPase domain"/>
    <property type="match status" value="2"/>
</dbReference>
<evidence type="ECO:0000256" key="3">
    <source>
        <dbReference type="ARBA" id="ARBA00022741"/>
    </source>
</evidence>
<dbReference type="InterPro" id="IPR000577">
    <property type="entry name" value="Carb_kinase_FGGY"/>
</dbReference>